<dbReference type="Pfam" id="PF01300">
    <property type="entry name" value="Sua5_yciO_yrdC"/>
    <property type="match status" value="1"/>
</dbReference>
<dbReference type="AlphaFoldDB" id="A0A6J5Z4W7"/>
<dbReference type="InterPro" id="IPR017945">
    <property type="entry name" value="DHBP_synth_RibB-like_a/b_dom"/>
</dbReference>
<evidence type="ECO:0000256" key="8">
    <source>
        <dbReference type="ARBA" id="ARBA00022741"/>
    </source>
</evidence>
<keyword evidence="8" id="KW-0547">Nucleotide-binding</keyword>
<sequence>MARHDLLQGDLSDHIATAVTALKDGYVIAAPLEYGYALIADAFMHDAVRAMHVLRGDALGVAAQVAIANPDLIDGIARELSADARTLIRNFWPGLLSLNLKPQAGLNWDLGDGNTLDQMSVRIPSSQFILEVLKKSGPVAIASAALAGKAAINDCEDITYLDSDVAAIFTAGVLPSGGASTVIDLTGIRTRIVREGAISISEITALVPDISHE</sequence>
<dbReference type="InterPro" id="IPR050156">
    <property type="entry name" value="TC-AMP_synthase_SUA5"/>
</dbReference>
<dbReference type="GO" id="GO:0003725">
    <property type="term" value="F:double-stranded RNA binding"/>
    <property type="evidence" value="ECO:0007669"/>
    <property type="project" value="InterPro"/>
</dbReference>
<organism evidence="13">
    <name type="scientific">freshwater metagenome</name>
    <dbReference type="NCBI Taxonomy" id="449393"/>
    <lineage>
        <taxon>unclassified sequences</taxon>
        <taxon>metagenomes</taxon>
        <taxon>ecological metagenomes</taxon>
    </lineage>
</organism>
<dbReference type="GO" id="GO:0005737">
    <property type="term" value="C:cytoplasm"/>
    <property type="evidence" value="ECO:0007669"/>
    <property type="project" value="UniProtKB-SubCell"/>
</dbReference>
<proteinExistence type="inferred from homology"/>
<keyword evidence="4" id="KW-0963">Cytoplasm</keyword>
<dbReference type="EMBL" id="CAESAF010000047">
    <property type="protein sequence ID" value="CAB4336152.1"/>
    <property type="molecule type" value="Genomic_DNA"/>
</dbReference>
<dbReference type="PROSITE" id="PS51163">
    <property type="entry name" value="YRDC"/>
    <property type="match status" value="1"/>
</dbReference>
<evidence type="ECO:0000256" key="11">
    <source>
        <dbReference type="ARBA" id="ARBA00048366"/>
    </source>
</evidence>
<evidence type="ECO:0000256" key="4">
    <source>
        <dbReference type="ARBA" id="ARBA00022490"/>
    </source>
</evidence>
<protein>
    <recommendedName>
        <fullName evidence="10">L-threonylcarbamoyladenylate synthase</fullName>
        <ecNumber evidence="3">2.7.7.87</ecNumber>
    </recommendedName>
    <alternativeName>
        <fullName evidence="10">L-threonylcarbamoyladenylate synthase</fullName>
    </alternativeName>
</protein>
<keyword evidence="6" id="KW-0819">tRNA processing</keyword>
<dbReference type="GO" id="GO:0061710">
    <property type="term" value="F:L-threonylcarbamoyladenylate synthase"/>
    <property type="evidence" value="ECO:0007669"/>
    <property type="project" value="UniProtKB-EC"/>
</dbReference>
<evidence type="ECO:0000259" key="12">
    <source>
        <dbReference type="PROSITE" id="PS51163"/>
    </source>
</evidence>
<dbReference type="GO" id="GO:0008033">
    <property type="term" value="P:tRNA processing"/>
    <property type="evidence" value="ECO:0007669"/>
    <property type="project" value="UniProtKB-KW"/>
</dbReference>
<dbReference type="PANTHER" id="PTHR17490">
    <property type="entry name" value="SUA5"/>
    <property type="match status" value="1"/>
</dbReference>
<accession>A0A6J5Z4W7</accession>
<evidence type="ECO:0000256" key="10">
    <source>
        <dbReference type="ARBA" id="ARBA00029774"/>
    </source>
</evidence>
<evidence type="ECO:0000256" key="1">
    <source>
        <dbReference type="ARBA" id="ARBA00004496"/>
    </source>
</evidence>
<evidence type="ECO:0000256" key="5">
    <source>
        <dbReference type="ARBA" id="ARBA00022679"/>
    </source>
</evidence>
<dbReference type="PANTHER" id="PTHR17490:SF16">
    <property type="entry name" value="THREONYLCARBAMOYL-AMP SYNTHASE"/>
    <property type="match status" value="1"/>
</dbReference>
<reference evidence="13" key="1">
    <citation type="submission" date="2020-05" db="EMBL/GenBank/DDBJ databases">
        <authorList>
            <person name="Chiriac C."/>
            <person name="Salcher M."/>
            <person name="Ghai R."/>
            <person name="Kavagutti S V."/>
        </authorList>
    </citation>
    <scope>NUCLEOTIDE SEQUENCE</scope>
</reference>
<comment type="subcellular location">
    <subcellularLocation>
        <location evidence="1">Cytoplasm</location>
    </subcellularLocation>
</comment>
<dbReference type="GO" id="GO:0005524">
    <property type="term" value="F:ATP binding"/>
    <property type="evidence" value="ECO:0007669"/>
    <property type="project" value="UniProtKB-KW"/>
</dbReference>
<keyword evidence="7" id="KW-0548">Nucleotidyltransferase</keyword>
<dbReference type="Gene3D" id="3.90.870.10">
    <property type="entry name" value="DHBP synthase"/>
    <property type="match status" value="1"/>
</dbReference>
<comment type="catalytic activity">
    <reaction evidence="11">
        <text>L-threonine + hydrogencarbonate + ATP = L-threonylcarbamoyladenylate + diphosphate + H2O</text>
        <dbReference type="Rhea" id="RHEA:36407"/>
        <dbReference type="ChEBI" id="CHEBI:15377"/>
        <dbReference type="ChEBI" id="CHEBI:17544"/>
        <dbReference type="ChEBI" id="CHEBI:30616"/>
        <dbReference type="ChEBI" id="CHEBI:33019"/>
        <dbReference type="ChEBI" id="CHEBI:57926"/>
        <dbReference type="ChEBI" id="CHEBI:73682"/>
        <dbReference type="EC" id="2.7.7.87"/>
    </reaction>
</comment>
<feature type="domain" description="YrdC-like" evidence="12">
    <location>
        <begin position="12"/>
        <end position="198"/>
    </location>
</feature>
<evidence type="ECO:0000256" key="6">
    <source>
        <dbReference type="ARBA" id="ARBA00022694"/>
    </source>
</evidence>
<evidence type="ECO:0000256" key="3">
    <source>
        <dbReference type="ARBA" id="ARBA00012584"/>
    </source>
</evidence>
<dbReference type="GO" id="GO:0000049">
    <property type="term" value="F:tRNA binding"/>
    <property type="evidence" value="ECO:0007669"/>
    <property type="project" value="TreeGrafter"/>
</dbReference>
<name>A0A6J5Z4W7_9ZZZZ</name>
<keyword evidence="9" id="KW-0067">ATP-binding</keyword>
<evidence type="ECO:0000313" key="13">
    <source>
        <dbReference type="EMBL" id="CAB4336152.1"/>
    </source>
</evidence>
<dbReference type="SUPFAM" id="SSF55821">
    <property type="entry name" value="YrdC/RibB"/>
    <property type="match status" value="1"/>
</dbReference>
<comment type="similarity">
    <text evidence="2">Belongs to the SUA5 family.</text>
</comment>
<evidence type="ECO:0000256" key="2">
    <source>
        <dbReference type="ARBA" id="ARBA00007663"/>
    </source>
</evidence>
<evidence type="ECO:0000256" key="7">
    <source>
        <dbReference type="ARBA" id="ARBA00022695"/>
    </source>
</evidence>
<dbReference type="EC" id="2.7.7.87" evidence="3"/>
<dbReference type="InterPro" id="IPR006070">
    <property type="entry name" value="Sua5-like_dom"/>
</dbReference>
<gene>
    <name evidence="13" type="ORF">UFOPK3574_00568</name>
</gene>
<dbReference type="GO" id="GO:0006450">
    <property type="term" value="P:regulation of translational fidelity"/>
    <property type="evidence" value="ECO:0007669"/>
    <property type="project" value="TreeGrafter"/>
</dbReference>
<evidence type="ECO:0000256" key="9">
    <source>
        <dbReference type="ARBA" id="ARBA00022840"/>
    </source>
</evidence>
<keyword evidence="5" id="KW-0808">Transferase</keyword>